<evidence type="ECO:0000256" key="7">
    <source>
        <dbReference type="ARBA" id="ARBA00039145"/>
    </source>
</evidence>
<dbReference type="InterPro" id="IPR002347">
    <property type="entry name" value="SDR_fam"/>
</dbReference>
<dbReference type="EC" id="1.5.1.50" evidence="7"/>
<reference evidence="12 13" key="1">
    <citation type="submission" date="2018-09" db="EMBL/GenBank/DDBJ databases">
        <authorList>
            <person name="Wang Z."/>
        </authorList>
    </citation>
    <scope>NUCLEOTIDE SEQUENCE [LARGE SCALE GENOMIC DNA]</scope>
    <source>
        <strain evidence="12 13">ALS 81</strain>
    </source>
</reference>
<evidence type="ECO:0000256" key="2">
    <source>
        <dbReference type="ARBA" id="ARBA00022563"/>
    </source>
</evidence>
<dbReference type="InterPro" id="IPR020904">
    <property type="entry name" value="Sc_DH/Rdtase_CS"/>
</dbReference>
<dbReference type="PROSITE" id="PS00061">
    <property type="entry name" value="ADH_SHORT"/>
    <property type="match status" value="1"/>
</dbReference>
<evidence type="ECO:0000313" key="12">
    <source>
        <dbReference type="EMBL" id="RKF15948.1"/>
    </source>
</evidence>
<dbReference type="Proteomes" id="UP000286482">
    <property type="component" value="Unassembled WGS sequence"/>
</dbReference>
<evidence type="ECO:0000256" key="3">
    <source>
        <dbReference type="ARBA" id="ARBA00022857"/>
    </source>
</evidence>
<evidence type="ECO:0000256" key="9">
    <source>
        <dbReference type="ARBA" id="ARBA00042299"/>
    </source>
</evidence>
<accession>A0A420E9F0</accession>
<organism evidence="12 13">
    <name type="scientific">Alginatibacterium sediminis</name>
    <dbReference type="NCBI Taxonomy" id="2164068"/>
    <lineage>
        <taxon>Bacteria</taxon>
        <taxon>Pseudomonadati</taxon>
        <taxon>Pseudomonadota</taxon>
        <taxon>Gammaproteobacteria</taxon>
        <taxon>Alteromonadales</taxon>
        <taxon>Alteromonadaceae</taxon>
        <taxon>Alginatibacterium</taxon>
    </lineage>
</organism>
<evidence type="ECO:0000256" key="11">
    <source>
        <dbReference type="ARBA" id="ARBA00049376"/>
    </source>
</evidence>
<comment type="catalytic activity">
    <reaction evidence="10">
        <text>(6S)-5,6,7,8-tetrahydrofolate + NADP(+) = 7,8-dihydrofolate + NADPH + H(+)</text>
        <dbReference type="Rhea" id="RHEA:15009"/>
        <dbReference type="ChEBI" id="CHEBI:15378"/>
        <dbReference type="ChEBI" id="CHEBI:57451"/>
        <dbReference type="ChEBI" id="CHEBI:57453"/>
        <dbReference type="ChEBI" id="CHEBI:57783"/>
        <dbReference type="ChEBI" id="CHEBI:58349"/>
        <dbReference type="EC" id="1.5.1.3"/>
    </reaction>
</comment>
<dbReference type="Gene3D" id="3.40.50.720">
    <property type="entry name" value="NAD(P)-binding Rossmann-like Domain"/>
    <property type="match status" value="1"/>
</dbReference>
<evidence type="ECO:0000256" key="8">
    <source>
        <dbReference type="ARBA" id="ARBA00039631"/>
    </source>
</evidence>
<keyword evidence="13" id="KW-1185">Reference proteome</keyword>
<evidence type="ECO:0000256" key="1">
    <source>
        <dbReference type="ARBA" id="ARBA00012856"/>
    </source>
</evidence>
<dbReference type="PANTHER" id="PTHR43639:SF6">
    <property type="entry name" value="DIHYDROMONAPTERIN REDUCTASE"/>
    <property type="match status" value="1"/>
</dbReference>
<evidence type="ECO:0000256" key="10">
    <source>
        <dbReference type="ARBA" id="ARBA00048873"/>
    </source>
</evidence>
<evidence type="ECO:0000256" key="5">
    <source>
        <dbReference type="ARBA" id="ARBA00037508"/>
    </source>
</evidence>
<gene>
    <name evidence="12" type="ORF">DBZ36_15195</name>
</gene>
<comment type="similarity">
    <text evidence="6">Belongs to the short-chain dehydrogenases/reductases (SDR) family. FolM subfamily.</text>
</comment>
<keyword evidence="4 12" id="KW-0560">Oxidoreductase</keyword>
<dbReference type="EMBL" id="RAQO01000008">
    <property type="protein sequence ID" value="RKF15948.1"/>
    <property type="molecule type" value="Genomic_DNA"/>
</dbReference>
<evidence type="ECO:0000256" key="6">
    <source>
        <dbReference type="ARBA" id="ARBA00038212"/>
    </source>
</evidence>
<protein>
    <recommendedName>
        <fullName evidence="8">Dihydromonapterin reductase</fullName>
        <ecNumber evidence="1">1.5.1.3</ecNumber>
        <ecNumber evidence="7">1.5.1.50</ecNumber>
    </recommendedName>
    <alternativeName>
        <fullName evidence="9">Dihydrofolate reductase</fullName>
    </alternativeName>
</protein>
<dbReference type="EC" id="1.5.1.3" evidence="1"/>
<evidence type="ECO:0000313" key="13">
    <source>
        <dbReference type="Proteomes" id="UP000286482"/>
    </source>
</evidence>
<comment type="catalytic activity">
    <reaction evidence="11">
        <text>7,8-dihydromonapterin + NADPH + H(+) = 5,6,7,8-tetrahydromonapterin + NADP(+)</text>
        <dbReference type="Rhea" id="RHEA:34847"/>
        <dbReference type="ChEBI" id="CHEBI:15378"/>
        <dbReference type="ChEBI" id="CHEBI:57783"/>
        <dbReference type="ChEBI" id="CHEBI:58349"/>
        <dbReference type="ChEBI" id="CHEBI:71175"/>
        <dbReference type="ChEBI" id="CHEBI:71177"/>
        <dbReference type="EC" id="1.5.1.50"/>
    </reaction>
</comment>
<dbReference type="Pfam" id="PF13561">
    <property type="entry name" value="adh_short_C2"/>
    <property type="match status" value="1"/>
</dbReference>
<keyword evidence="2" id="KW-0554">One-carbon metabolism</keyword>
<dbReference type="OrthoDB" id="9793499at2"/>
<name>A0A420E9F0_9ALTE</name>
<dbReference type="NCBIfam" id="NF005066">
    <property type="entry name" value="PRK06483.1"/>
    <property type="match status" value="1"/>
</dbReference>
<dbReference type="PANTHER" id="PTHR43639">
    <property type="entry name" value="OXIDOREDUCTASE, SHORT-CHAIN DEHYDROGENASE/REDUCTASE FAMILY (AFU_ORTHOLOGUE AFUA_5G02870)"/>
    <property type="match status" value="1"/>
</dbReference>
<keyword evidence="3" id="KW-0521">NADP</keyword>
<sequence length="238" mass="26241">MSDSDKPKVLITGAAKRIGLALAQALMPDYQILISYRDPNTNVDALRAQGIQCYQVDFNDDEAIAQFSQTIQSEHETLRAIIHNASSWQSESLEPNKAALIAQMMQVHVSAPYQINFALQSLLNHSDTAGDIIHITDYVAQHGSHKHIAYAASKAALANLSQSFAMQFAPNIKVNSIAPALIRFNPREDQATREKNLNKTLMQIEPGEQEIIKAVEYLLNSSYVTGTTINVDGGRHLV</sequence>
<dbReference type="AlphaFoldDB" id="A0A420E9F0"/>
<dbReference type="GO" id="GO:0006730">
    <property type="term" value="P:one-carbon metabolic process"/>
    <property type="evidence" value="ECO:0007669"/>
    <property type="project" value="UniProtKB-KW"/>
</dbReference>
<dbReference type="SUPFAM" id="SSF51735">
    <property type="entry name" value="NAD(P)-binding Rossmann-fold domains"/>
    <property type="match status" value="1"/>
</dbReference>
<proteinExistence type="inferred from homology"/>
<comment type="function">
    <text evidence="5">Catalyzes the reduction of dihydromonapterin to tetrahydromonapterin. Also has lower activity with dihydrofolate.</text>
</comment>
<dbReference type="PRINTS" id="PR00081">
    <property type="entry name" value="GDHRDH"/>
</dbReference>
<evidence type="ECO:0000256" key="4">
    <source>
        <dbReference type="ARBA" id="ARBA00023002"/>
    </source>
</evidence>
<dbReference type="InterPro" id="IPR036291">
    <property type="entry name" value="NAD(P)-bd_dom_sf"/>
</dbReference>
<comment type="caution">
    <text evidence="12">The sequence shown here is derived from an EMBL/GenBank/DDBJ whole genome shotgun (WGS) entry which is preliminary data.</text>
</comment>
<dbReference type="GO" id="GO:0004146">
    <property type="term" value="F:dihydrofolate reductase activity"/>
    <property type="evidence" value="ECO:0007669"/>
    <property type="project" value="UniProtKB-EC"/>
</dbReference>